<dbReference type="Proteomes" id="UP000051096">
    <property type="component" value="Unassembled WGS sequence"/>
</dbReference>
<sequence>MVNSSSDRQVWDKFWAGKHPDTIYPPVTNIVEELKNIIDIKGKRILEVGAGTGRDGLRMQELGGDVSLLDYSEESLELIRLIRNKDRVQLVMGDARDCPFENATFDVVFHQGLLEHFPSPFALLCENHRILKRNGLLVVDVPQTVHVYTVIKHILISLGVWFGGWERQFTLGSLSKLLEALGFEPIYAYGDWSRPGILYKMLRQVFMKFKIALPMYPKYLGVLTRKFYNLQDRLRKKKLFLYTVLSIGVIARKSC</sequence>
<dbReference type="SUPFAM" id="SSF53335">
    <property type="entry name" value="S-adenosyl-L-methionine-dependent methyltransferases"/>
    <property type="match status" value="1"/>
</dbReference>
<reference evidence="2 3" key="1">
    <citation type="journal article" date="2015" name="Microbiome">
        <title>Genomic resolution of linkages in carbon, nitrogen, and sulfur cycling among widespread estuary sediment bacteria.</title>
        <authorList>
            <person name="Baker B.J."/>
            <person name="Lazar C.S."/>
            <person name="Teske A.P."/>
            <person name="Dick G.J."/>
        </authorList>
    </citation>
    <scope>NUCLEOTIDE SEQUENCE [LARGE SCALE GENOMIC DNA]</scope>
    <source>
        <strain evidence="2">SM23_60</strain>
    </source>
</reference>
<dbReference type="Gene3D" id="3.40.50.150">
    <property type="entry name" value="Vaccinia Virus protein VP39"/>
    <property type="match status" value="1"/>
</dbReference>
<proteinExistence type="predicted"/>
<dbReference type="PANTHER" id="PTHR43591:SF110">
    <property type="entry name" value="RHODANESE DOMAIN-CONTAINING PROTEIN"/>
    <property type="match status" value="1"/>
</dbReference>
<dbReference type="GO" id="GO:0008757">
    <property type="term" value="F:S-adenosylmethionine-dependent methyltransferase activity"/>
    <property type="evidence" value="ECO:0007669"/>
    <property type="project" value="InterPro"/>
</dbReference>
<dbReference type="InterPro" id="IPR013216">
    <property type="entry name" value="Methyltransf_11"/>
</dbReference>
<evidence type="ECO:0000313" key="3">
    <source>
        <dbReference type="Proteomes" id="UP000051096"/>
    </source>
</evidence>
<dbReference type="InterPro" id="IPR029063">
    <property type="entry name" value="SAM-dependent_MTases_sf"/>
</dbReference>
<dbReference type="CDD" id="cd02440">
    <property type="entry name" value="AdoMet_MTases"/>
    <property type="match status" value="1"/>
</dbReference>
<evidence type="ECO:0000313" key="2">
    <source>
        <dbReference type="EMBL" id="KPK73908.1"/>
    </source>
</evidence>
<evidence type="ECO:0000259" key="1">
    <source>
        <dbReference type="Pfam" id="PF08241"/>
    </source>
</evidence>
<organism evidence="2 3">
    <name type="scientific">candidate division WOR_3 bacterium SM23_60</name>
    <dbReference type="NCBI Taxonomy" id="1703780"/>
    <lineage>
        <taxon>Bacteria</taxon>
        <taxon>Bacteria division WOR-3</taxon>
    </lineage>
</organism>
<accession>A0A0S8GNH4</accession>
<name>A0A0S8GNH4_UNCW3</name>
<protein>
    <recommendedName>
        <fullName evidence="1">Methyltransferase type 11 domain-containing protein</fullName>
    </recommendedName>
</protein>
<dbReference type="Pfam" id="PF08241">
    <property type="entry name" value="Methyltransf_11"/>
    <property type="match status" value="1"/>
</dbReference>
<feature type="domain" description="Methyltransferase type 11" evidence="1">
    <location>
        <begin position="46"/>
        <end position="139"/>
    </location>
</feature>
<gene>
    <name evidence="2" type="ORF">AMJ87_00235</name>
</gene>
<comment type="caution">
    <text evidence="2">The sequence shown here is derived from an EMBL/GenBank/DDBJ whole genome shotgun (WGS) entry which is preliminary data.</text>
</comment>
<dbReference type="PANTHER" id="PTHR43591">
    <property type="entry name" value="METHYLTRANSFERASE"/>
    <property type="match status" value="1"/>
</dbReference>
<dbReference type="AlphaFoldDB" id="A0A0S8GNH4"/>
<dbReference type="EMBL" id="LJUO01000001">
    <property type="protein sequence ID" value="KPK73908.1"/>
    <property type="molecule type" value="Genomic_DNA"/>
</dbReference>